<dbReference type="PANTHER" id="PTHR11738:SF186">
    <property type="entry name" value="OSTEOCLAST-ASSOCIATED IMMUNOGLOBULIN-LIKE RECEPTOR"/>
    <property type="match status" value="1"/>
</dbReference>
<evidence type="ECO:0000256" key="1">
    <source>
        <dbReference type="ARBA" id="ARBA00022729"/>
    </source>
</evidence>
<evidence type="ECO:0000256" key="4">
    <source>
        <dbReference type="SAM" id="Phobius"/>
    </source>
</evidence>
<evidence type="ECO:0000259" key="6">
    <source>
        <dbReference type="PROSITE" id="PS50835"/>
    </source>
</evidence>
<dbReference type="InterPro" id="IPR007110">
    <property type="entry name" value="Ig-like_dom"/>
</dbReference>
<keyword evidence="4" id="KW-1133">Transmembrane helix</keyword>
<dbReference type="Pfam" id="PF13895">
    <property type="entry name" value="Ig_2"/>
    <property type="match status" value="2"/>
</dbReference>
<dbReference type="SMART" id="SM00408">
    <property type="entry name" value="IGc2"/>
    <property type="match status" value="3"/>
</dbReference>
<dbReference type="FunFam" id="2.60.40.10:FF:000049">
    <property type="entry name" value="Leukocyte immunoglobulin-like receptor subfamily B member 1"/>
    <property type="match status" value="3"/>
</dbReference>
<accession>A0AA97K705</accession>
<dbReference type="InterPro" id="IPR050412">
    <property type="entry name" value="Ig-like_Receptors_ImmuneReg"/>
</dbReference>
<keyword evidence="7" id="KW-1185">Reference proteome</keyword>
<dbReference type="Pfam" id="PF13927">
    <property type="entry name" value="Ig_3"/>
    <property type="match status" value="1"/>
</dbReference>
<dbReference type="RefSeq" id="XP_054850079.1">
    <property type="nucleotide sequence ID" value="XM_054994104.1"/>
</dbReference>
<protein>
    <submittedName>
        <fullName evidence="8">Leukocyte immunoglobulin-like receptor subfamily B member 3</fullName>
    </submittedName>
</protein>
<organism evidence="7 8">
    <name type="scientific">Eublepharis macularius</name>
    <name type="common">Leopard gecko</name>
    <name type="synonym">Cyrtodactylus macularius</name>
    <dbReference type="NCBI Taxonomy" id="481883"/>
    <lineage>
        <taxon>Eukaryota</taxon>
        <taxon>Metazoa</taxon>
        <taxon>Chordata</taxon>
        <taxon>Craniata</taxon>
        <taxon>Vertebrata</taxon>
        <taxon>Euteleostomi</taxon>
        <taxon>Lepidosauria</taxon>
        <taxon>Squamata</taxon>
        <taxon>Bifurcata</taxon>
        <taxon>Gekkota</taxon>
        <taxon>Eublepharidae</taxon>
        <taxon>Eublepharinae</taxon>
        <taxon>Eublepharis</taxon>
    </lineage>
</organism>
<sequence>MRFSSCILFLGWWVTGRSSMTSGAYPRPSISVEPSENLTLGAHATIYCKNKHHDKVQFKLHKEPGSAKYPLAAQEKSQAEFFIQNVSPSDAGIYWCQYCLSDQCSDFSDKVAIYVTDPSLSKPFIRAEPKGQIDLGLNVTIECQGPEDGLNFSLHQSRNLTASRKREPGGDTKELLLSMVTLEDAGSYTCQYHLAGNPFVWSEPSNPVDLILRDPNLPQPSIKGKPSRHLAPGSKVTIHCQGPQNGLNFSLHKSGNLTASQKAKPDKNTTKFILHDITSENAGTYTCQYVHSNHSFIWSRPSQPVELVVTAGSSKVIWASSAGGLSILLLLLVAFLFYRKRRTGFSSRERHEPVNVPMQSHTGADQEEVTYVTLDQRLLKAMQSADPARVPEPCVYEAVAKNRIKAGPEAK</sequence>
<feature type="domain" description="Ig-like" evidence="6">
    <location>
        <begin position="218"/>
        <end position="310"/>
    </location>
</feature>
<dbReference type="GeneID" id="129339522"/>
<dbReference type="GO" id="GO:0002764">
    <property type="term" value="P:immune response-regulating signaling pathway"/>
    <property type="evidence" value="ECO:0007669"/>
    <property type="project" value="TreeGrafter"/>
</dbReference>
<reference evidence="8" key="1">
    <citation type="submission" date="2025-08" db="UniProtKB">
        <authorList>
            <consortium name="RefSeq"/>
        </authorList>
    </citation>
    <scope>IDENTIFICATION</scope>
    <source>
        <tissue evidence="8">Blood</tissue>
    </source>
</reference>
<feature type="chain" id="PRO_5041674233" evidence="5">
    <location>
        <begin position="20"/>
        <end position="411"/>
    </location>
</feature>
<name>A0AA97K705_EUBMA</name>
<evidence type="ECO:0000256" key="3">
    <source>
        <dbReference type="ARBA" id="ARBA00023319"/>
    </source>
</evidence>
<dbReference type="InterPro" id="IPR013783">
    <property type="entry name" value="Ig-like_fold"/>
</dbReference>
<dbReference type="Gene3D" id="2.60.40.10">
    <property type="entry name" value="Immunoglobulins"/>
    <property type="match status" value="3"/>
</dbReference>
<proteinExistence type="predicted"/>
<feature type="transmembrane region" description="Helical" evidence="4">
    <location>
        <begin position="316"/>
        <end position="338"/>
    </location>
</feature>
<evidence type="ECO:0000313" key="8">
    <source>
        <dbReference type="RefSeq" id="XP_054850079.1"/>
    </source>
</evidence>
<gene>
    <name evidence="8" type="primary">LOC129339522</name>
</gene>
<dbReference type="PROSITE" id="PS50835">
    <property type="entry name" value="IG_LIKE"/>
    <property type="match status" value="1"/>
</dbReference>
<dbReference type="AlphaFoldDB" id="A0AA97K705"/>
<evidence type="ECO:0000256" key="2">
    <source>
        <dbReference type="ARBA" id="ARBA00023157"/>
    </source>
</evidence>
<keyword evidence="2" id="KW-1015">Disulfide bond</keyword>
<dbReference type="PANTHER" id="PTHR11738">
    <property type="entry name" value="MHC CLASS I NK CELL RECEPTOR"/>
    <property type="match status" value="1"/>
</dbReference>
<dbReference type="InterPro" id="IPR036179">
    <property type="entry name" value="Ig-like_dom_sf"/>
</dbReference>
<dbReference type="InterPro" id="IPR003599">
    <property type="entry name" value="Ig_sub"/>
</dbReference>
<dbReference type="SUPFAM" id="SSF48726">
    <property type="entry name" value="Immunoglobulin"/>
    <property type="match status" value="3"/>
</dbReference>
<keyword evidence="1 5" id="KW-0732">Signal</keyword>
<evidence type="ECO:0000256" key="5">
    <source>
        <dbReference type="SAM" id="SignalP"/>
    </source>
</evidence>
<dbReference type="KEGG" id="emc:129339522"/>
<dbReference type="Proteomes" id="UP001190640">
    <property type="component" value="Chromosome 12"/>
</dbReference>
<keyword evidence="3" id="KW-0393">Immunoglobulin domain</keyword>
<dbReference type="SMART" id="SM00409">
    <property type="entry name" value="IG"/>
    <property type="match status" value="3"/>
</dbReference>
<evidence type="ECO:0000313" key="7">
    <source>
        <dbReference type="Proteomes" id="UP001190640"/>
    </source>
</evidence>
<dbReference type="InterPro" id="IPR003598">
    <property type="entry name" value="Ig_sub2"/>
</dbReference>
<feature type="signal peptide" evidence="5">
    <location>
        <begin position="1"/>
        <end position="19"/>
    </location>
</feature>
<keyword evidence="4" id="KW-0812">Transmembrane</keyword>
<keyword evidence="4" id="KW-0472">Membrane</keyword>